<accession>A0A1R4KC57</accession>
<keyword evidence="2" id="KW-0808">Transferase</keyword>
<organism evidence="2 3">
    <name type="scientific">Marinilactibacillus psychrotolerans 42ea</name>
    <dbReference type="NCBI Taxonomy" id="1255609"/>
    <lineage>
        <taxon>Bacteria</taxon>
        <taxon>Bacillati</taxon>
        <taxon>Bacillota</taxon>
        <taxon>Bacilli</taxon>
        <taxon>Lactobacillales</taxon>
        <taxon>Carnobacteriaceae</taxon>
        <taxon>Marinilactibacillus</taxon>
    </lineage>
</organism>
<dbReference type="PROSITE" id="PS51186">
    <property type="entry name" value="GNAT"/>
    <property type="match status" value="1"/>
</dbReference>
<dbReference type="EMBL" id="FUKW01000132">
    <property type="protein sequence ID" value="SJN41734.1"/>
    <property type="molecule type" value="Genomic_DNA"/>
</dbReference>
<evidence type="ECO:0000313" key="3">
    <source>
        <dbReference type="Proteomes" id="UP000195611"/>
    </source>
</evidence>
<protein>
    <submittedName>
        <fullName evidence="2">GCN5-related N-acetyltransferase</fullName>
    </submittedName>
</protein>
<dbReference type="InterPro" id="IPR016181">
    <property type="entry name" value="Acyl_CoA_acyltransferase"/>
</dbReference>
<dbReference type="GO" id="GO:0016747">
    <property type="term" value="F:acyltransferase activity, transferring groups other than amino-acyl groups"/>
    <property type="evidence" value="ECO:0007669"/>
    <property type="project" value="InterPro"/>
</dbReference>
<dbReference type="SUPFAM" id="SSF55729">
    <property type="entry name" value="Acyl-CoA N-acyltransferases (Nat)"/>
    <property type="match status" value="1"/>
</dbReference>
<dbReference type="Proteomes" id="UP000195611">
    <property type="component" value="Unassembled WGS sequence"/>
</dbReference>
<proteinExistence type="predicted"/>
<name>A0A1R4KC57_9LACT</name>
<evidence type="ECO:0000313" key="2">
    <source>
        <dbReference type="EMBL" id="SJN41734.1"/>
    </source>
</evidence>
<gene>
    <name evidence="2" type="ORF">FM115_09055</name>
</gene>
<dbReference type="AlphaFoldDB" id="A0A1R4KC57"/>
<dbReference type="Gene3D" id="3.40.630.30">
    <property type="match status" value="1"/>
</dbReference>
<reference evidence="2 3" key="1">
    <citation type="submission" date="2017-02" db="EMBL/GenBank/DDBJ databases">
        <authorList>
            <person name="Peterson S.W."/>
        </authorList>
    </citation>
    <scope>NUCLEOTIDE SEQUENCE [LARGE SCALE GENOMIC DNA]</scope>
    <source>
        <strain evidence="2 3">42ea</strain>
    </source>
</reference>
<sequence length="170" mass="19741">MCETRLKYAAGIAMVQVDSGKMTYKEMVPDRFLNDMHYDLYENRFKELFLEKDSVSSFVATDSNHHVEGFKSEGENRLRENDCELHTICLVEDYQGKQIGSKLIKKLTEVFDKQNYHKMIVQVLTGNAAKKFYEKTGAKYLDSSRISILGKVLEKSVYSWENIKQIMNSK</sequence>
<dbReference type="CDD" id="cd04301">
    <property type="entry name" value="NAT_SF"/>
    <property type="match status" value="1"/>
</dbReference>
<dbReference type="InterPro" id="IPR000182">
    <property type="entry name" value="GNAT_dom"/>
</dbReference>
<feature type="domain" description="N-acetyltransferase" evidence="1">
    <location>
        <begin position="22"/>
        <end position="170"/>
    </location>
</feature>
<evidence type="ECO:0000259" key="1">
    <source>
        <dbReference type="PROSITE" id="PS51186"/>
    </source>
</evidence>
<dbReference type="Pfam" id="PF00583">
    <property type="entry name" value="Acetyltransf_1"/>
    <property type="match status" value="1"/>
</dbReference>
<dbReference type="RefSeq" id="WP_087059466.1">
    <property type="nucleotide sequence ID" value="NZ_FUKW01000132.1"/>
</dbReference>